<dbReference type="EMBL" id="JYJA01000027">
    <property type="protein sequence ID" value="KJL44324.1"/>
    <property type="molecule type" value="Genomic_DNA"/>
</dbReference>
<dbReference type="Proteomes" id="UP000034098">
    <property type="component" value="Unassembled WGS sequence"/>
</dbReference>
<proteinExistence type="predicted"/>
<evidence type="ECO:0000313" key="2">
    <source>
        <dbReference type="EMBL" id="KJL44324.1"/>
    </source>
</evidence>
<accession>A0A0M2HCJ3</accession>
<feature type="transmembrane region" description="Helical" evidence="1">
    <location>
        <begin position="164"/>
        <end position="184"/>
    </location>
</feature>
<dbReference type="AlphaFoldDB" id="A0A0M2HCJ3"/>
<reference evidence="2 3" key="1">
    <citation type="submission" date="2015-02" db="EMBL/GenBank/DDBJ databases">
        <title>Draft genome sequences of ten Microbacterium spp. with emphasis on heavy metal contaminated environments.</title>
        <authorList>
            <person name="Corretto E."/>
        </authorList>
    </citation>
    <scope>NUCLEOTIDE SEQUENCE [LARGE SCALE GENOMIC DNA]</scope>
    <source>
        <strain evidence="2 3">DSM 8608</strain>
    </source>
</reference>
<feature type="transmembrane region" description="Helical" evidence="1">
    <location>
        <begin position="48"/>
        <end position="69"/>
    </location>
</feature>
<dbReference type="PATRIC" id="fig|69370.6.peg.1000"/>
<keyword evidence="1" id="KW-1133">Transmembrane helix</keyword>
<feature type="transmembrane region" description="Helical" evidence="1">
    <location>
        <begin position="21"/>
        <end position="42"/>
    </location>
</feature>
<evidence type="ECO:0000256" key="1">
    <source>
        <dbReference type="SAM" id="Phobius"/>
    </source>
</evidence>
<comment type="caution">
    <text evidence="2">The sequence shown here is derived from an EMBL/GenBank/DDBJ whole genome shotgun (WGS) entry which is preliminary data.</text>
</comment>
<dbReference type="RefSeq" id="WP_245619513.1">
    <property type="nucleotide sequence ID" value="NZ_JYJA01000027.1"/>
</dbReference>
<gene>
    <name evidence="2" type="ORF">RS82_00967</name>
</gene>
<keyword evidence="3" id="KW-1185">Reference proteome</keyword>
<protein>
    <recommendedName>
        <fullName evidence="4">YrhK-like protein</fullName>
    </recommendedName>
</protein>
<feature type="transmembrane region" description="Helical" evidence="1">
    <location>
        <begin position="90"/>
        <end position="113"/>
    </location>
</feature>
<evidence type="ECO:0000313" key="3">
    <source>
        <dbReference type="Proteomes" id="UP000034098"/>
    </source>
</evidence>
<sequence length="218" mass="23071">MSARRPLDPTARRIRRLRRESWGFAVGSALFFIGVVPAYAAWAGPVGANVTFFAGSIFFTTAGLIQLLLSGRRAPDARMNRADRVDWWAAAIQFAGTLLFNVSTAAALIAAITDPDYVGAGWRPDAWGSAAFLVSSVLAVVATKDRGTLWDRDARTWHGTGLNLLGSIAFGVSAVAAFVLPSTGELVSPLWANLGTGVGALCFFAAALLARRTIGEAE</sequence>
<keyword evidence="1" id="KW-0812">Transmembrane</keyword>
<feature type="transmembrane region" description="Helical" evidence="1">
    <location>
        <begin position="125"/>
        <end position="143"/>
    </location>
</feature>
<organism evidence="2 3">
    <name type="scientific">Microbacterium trichothecenolyticum</name>
    <name type="common">Aureobacterium trichothecenolyticum</name>
    <dbReference type="NCBI Taxonomy" id="69370"/>
    <lineage>
        <taxon>Bacteria</taxon>
        <taxon>Bacillati</taxon>
        <taxon>Actinomycetota</taxon>
        <taxon>Actinomycetes</taxon>
        <taxon>Micrococcales</taxon>
        <taxon>Microbacteriaceae</taxon>
        <taxon>Microbacterium</taxon>
    </lineage>
</organism>
<feature type="transmembrane region" description="Helical" evidence="1">
    <location>
        <begin position="190"/>
        <end position="210"/>
    </location>
</feature>
<name>A0A0M2HCJ3_MICTR</name>
<evidence type="ECO:0008006" key="4">
    <source>
        <dbReference type="Google" id="ProtNLM"/>
    </source>
</evidence>
<keyword evidence="1" id="KW-0472">Membrane</keyword>